<keyword evidence="2" id="KW-1185">Reference proteome</keyword>
<dbReference type="Proteomes" id="UP001607302">
    <property type="component" value="Unassembled WGS sequence"/>
</dbReference>
<organism evidence="1 2">
    <name type="scientific">Vespula squamosa</name>
    <name type="common">Southern yellow jacket</name>
    <name type="synonym">Wasp</name>
    <dbReference type="NCBI Taxonomy" id="30214"/>
    <lineage>
        <taxon>Eukaryota</taxon>
        <taxon>Metazoa</taxon>
        <taxon>Ecdysozoa</taxon>
        <taxon>Arthropoda</taxon>
        <taxon>Hexapoda</taxon>
        <taxon>Insecta</taxon>
        <taxon>Pterygota</taxon>
        <taxon>Neoptera</taxon>
        <taxon>Endopterygota</taxon>
        <taxon>Hymenoptera</taxon>
        <taxon>Apocrita</taxon>
        <taxon>Aculeata</taxon>
        <taxon>Vespoidea</taxon>
        <taxon>Vespidae</taxon>
        <taxon>Vespinae</taxon>
        <taxon>Vespula</taxon>
    </lineage>
</organism>
<gene>
    <name evidence="1" type="ORF">V1478_004625</name>
</gene>
<accession>A0ABD2BGQ3</accession>
<evidence type="ECO:0000313" key="2">
    <source>
        <dbReference type="Proteomes" id="UP001607302"/>
    </source>
</evidence>
<protein>
    <submittedName>
        <fullName evidence="1">Uncharacterized protein</fullName>
    </submittedName>
</protein>
<name>A0ABD2BGQ3_VESSQ</name>
<sequence>MRVISFYFEITNQRSFEFVRAESLNELLCHRLITVLIHHIQLICRLGYIREQLPHISCCSSYAV</sequence>
<dbReference type="EMBL" id="JAUDFV010000102">
    <property type="protein sequence ID" value="KAL2731937.1"/>
    <property type="molecule type" value="Genomic_DNA"/>
</dbReference>
<dbReference type="AlphaFoldDB" id="A0ABD2BGQ3"/>
<comment type="caution">
    <text evidence="1">The sequence shown here is derived from an EMBL/GenBank/DDBJ whole genome shotgun (WGS) entry which is preliminary data.</text>
</comment>
<evidence type="ECO:0000313" key="1">
    <source>
        <dbReference type="EMBL" id="KAL2731937.1"/>
    </source>
</evidence>
<reference evidence="1 2" key="1">
    <citation type="journal article" date="2024" name="Ann. Entomol. Soc. Am.">
        <title>Genomic analyses of the southern and eastern yellowjacket wasps (Hymenoptera: Vespidae) reveal evolutionary signatures of social life.</title>
        <authorList>
            <person name="Catto M.A."/>
            <person name="Caine P.B."/>
            <person name="Orr S.E."/>
            <person name="Hunt B.G."/>
            <person name="Goodisman M.A.D."/>
        </authorList>
    </citation>
    <scope>NUCLEOTIDE SEQUENCE [LARGE SCALE GENOMIC DNA]</scope>
    <source>
        <strain evidence="1">233</strain>
        <tissue evidence="1">Head and thorax</tissue>
    </source>
</reference>
<proteinExistence type="predicted"/>